<name>A0ABW0ZK94_9ACTN</name>
<dbReference type="InterPro" id="IPR007345">
    <property type="entry name" value="Polysacch_pyruvyl_Trfase"/>
</dbReference>
<dbReference type="GO" id="GO:0016740">
    <property type="term" value="F:transferase activity"/>
    <property type="evidence" value="ECO:0007669"/>
    <property type="project" value="UniProtKB-KW"/>
</dbReference>
<dbReference type="Proteomes" id="UP001596072">
    <property type="component" value="Unassembled WGS sequence"/>
</dbReference>
<dbReference type="RefSeq" id="WP_136431424.1">
    <property type="nucleotide sequence ID" value="NZ_JBHSNS010000006.1"/>
</dbReference>
<keyword evidence="2" id="KW-0808">Transferase</keyword>
<organism evidence="2 3">
    <name type="scientific">Nocardioides vastitatis</name>
    <dbReference type="NCBI Taxonomy" id="2568655"/>
    <lineage>
        <taxon>Bacteria</taxon>
        <taxon>Bacillati</taxon>
        <taxon>Actinomycetota</taxon>
        <taxon>Actinomycetes</taxon>
        <taxon>Propionibacteriales</taxon>
        <taxon>Nocardioidaceae</taxon>
        <taxon>Nocardioides</taxon>
    </lineage>
</organism>
<protein>
    <submittedName>
        <fullName evidence="2">Polysaccharide pyruvyl transferase family protein</fullName>
    </submittedName>
</protein>
<proteinExistence type="predicted"/>
<sequence>MTRLAVYGYFGMGNLGNEGTLAAFLDHVRTRHPEVELRGLVADPEVVRREHGLPAVRLMAYRPGPGGGPLRRFAKLASRLWDVPRTWRLTRDVDLLVVPGTGVLETNLTPGPAGLPYWLFLAALSCRVRGRRVVLVGIGAEPAAHPLTRLLHRGTARLAQVSFRDEASRAAVAAYGRTGPVHPDLAFALPVPPSHPPRPGHLVLGIMQYADLDSVTARLVVAVSRLVGAGRTVTLVVGDIADHPMADRIAAEVTARTPGRPGAVTVSLADTLPALMREMAEAEVVVASRFHNLLCALALGRPTVSLSYADKHRRLLTEFGLGELEQPLADIDVELLLEHIERAPKLAAEPGTAARAAAVRERYRVEVTDHLERALALG</sequence>
<gene>
    <name evidence="2" type="ORF">ACFPQB_13700</name>
</gene>
<dbReference type="PANTHER" id="PTHR36836">
    <property type="entry name" value="COLANIC ACID BIOSYNTHESIS PROTEIN WCAK"/>
    <property type="match status" value="1"/>
</dbReference>
<accession>A0ABW0ZK94</accession>
<dbReference type="PANTHER" id="PTHR36836:SF1">
    <property type="entry name" value="COLANIC ACID BIOSYNTHESIS PROTEIN WCAK"/>
    <property type="match status" value="1"/>
</dbReference>
<feature type="domain" description="Polysaccharide pyruvyl transferase" evidence="1">
    <location>
        <begin position="14"/>
        <end position="308"/>
    </location>
</feature>
<keyword evidence="3" id="KW-1185">Reference proteome</keyword>
<evidence type="ECO:0000259" key="1">
    <source>
        <dbReference type="Pfam" id="PF04230"/>
    </source>
</evidence>
<evidence type="ECO:0000313" key="2">
    <source>
        <dbReference type="EMBL" id="MFC5729976.1"/>
    </source>
</evidence>
<evidence type="ECO:0000313" key="3">
    <source>
        <dbReference type="Proteomes" id="UP001596072"/>
    </source>
</evidence>
<dbReference type="Pfam" id="PF04230">
    <property type="entry name" value="PS_pyruv_trans"/>
    <property type="match status" value="1"/>
</dbReference>
<reference evidence="3" key="1">
    <citation type="journal article" date="2019" name="Int. J. Syst. Evol. Microbiol.">
        <title>The Global Catalogue of Microorganisms (GCM) 10K type strain sequencing project: providing services to taxonomists for standard genome sequencing and annotation.</title>
        <authorList>
            <consortium name="The Broad Institute Genomics Platform"/>
            <consortium name="The Broad Institute Genome Sequencing Center for Infectious Disease"/>
            <person name="Wu L."/>
            <person name="Ma J."/>
        </authorList>
    </citation>
    <scope>NUCLEOTIDE SEQUENCE [LARGE SCALE GENOMIC DNA]</scope>
    <source>
        <strain evidence="3">YIM 94188</strain>
    </source>
</reference>
<dbReference type="EMBL" id="JBHSNS010000006">
    <property type="protein sequence ID" value="MFC5729976.1"/>
    <property type="molecule type" value="Genomic_DNA"/>
</dbReference>
<comment type="caution">
    <text evidence="2">The sequence shown here is derived from an EMBL/GenBank/DDBJ whole genome shotgun (WGS) entry which is preliminary data.</text>
</comment>